<name>A0ABR9R9L7_9FIRM</name>
<protein>
    <submittedName>
        <fullName evidence="1">Polysaccharide biosynthesis C-terminal domain-containing protein</fullName>
    </submittedName>
</protein>
<reference evidence="1 2" key="1">
    <citation type="submission" date="2020-10" db="EMBL/GenBank/DDBJ databases">
        <title>ChiBAC.</title>
        <authorList>
            <person name="Zenner C."/>
            <person name="Hitch T.C.A."/>
            <person name="Clavel T."/>
        </authorList>
    </citation>
    <scope>NUCLEOTIDE SEQUENCE [LARGE SCALE GENOMIC DNA]</scope>
    <source>
        <strain evidence="1 2">DSM 107456</strain>
    </source>
</reference>
<evidence type="ECO:0000313" key="1">
    <source>
        <dbReference type="EMBL" id="MBE5055384.1"/>
    </source>
</evidence>
<proteinExistence type="predicted"/>
<evidence type="ECO:0000313" key="2">
    <source>
        <dbReference type="Proteomes" id="UP000806211"/>
    </source>
</evidence>
<dbReference type="RefSeq" id="WP_193536863.1">
    <property type="nucleotide sequence ID" value="NZ_JADCKF010000004.1"/>
</dbReference>
<dbReference type="EMBL" id="JADCKF010000004">
    <property type="protein sequence ID" value="MBE5055384.1"/>
    <property type="molecule type" value="Genomic_DNA"/>
</dbReference>
<organism evidence="1 2">
    <name type="scientific">Pseudoflavonifractor gallinarum</name>
    <dbReference type="NCBI Taxonomy" id="2779352"/>
    <lineage>
        <taxon>Bacteria</taxon>
        <taxon>Bacillati</taxon>
        <taxon>Bacillota</taxon>
        <taxon>Clostridia</taxon>
        <taxon>Eubacteriales</taxon>
        <taxon>Oscillospiraceae</taxon>
        <taxon>Pseudoflavonifractor</taxon>
    </lineage>
</organism>
<accession>A0ABR9R9L7</accession>
<comment type="caution">
    <text evidence="1">The sequence shown here is derived from an EMBL/GenBank/DDBJ whole genome shotgun (WGS) entry which is preliminary data.</text>
</comment>
<sequence>MDLHCSAFTACWSAGRGASVIGNLGFSGPAIVLHGVLIGVGDTRSVLIANVIGNGVNVALNVLLIHGVGPCPSSGVLGSGISTAIVPA</sequence>
<dbReference type="Proteomes" id="UP000806211">
    <property type="component" value="Unassembled WGS sequence"/>
</dbReference>
<keyword evidence="2" id="KW-1185">Reference proteome</keyword>
<gene>
    <name evidence="1" type="ORF">INF37_05140</name>
</gene>